<feature type="region of interest" description="Disordered" evidence="2">
    <location>
        <begin position="1"/>
        <end position="55"/>
    </location>
</feature>
<accession>A0A367J039</accession>
<feature type="compositionally biased region" description="Basic and acidic residues" evidence="2">
    <location>
        <begin position="163"/>
        <end position="174"/>
    </location>
</feature>
<evidence type="ECO:0000256" key="2">
    <source>
        <dbReference type="SAM" id="MobiDB-lite"/>
    </source>
</evidence>
<feature type="region of interest" description="Disordered" evidence="2">
    <location>
        <begin position="78"/>
        <end position="106"/>
    </location>
</feature>
<reference evidence="3 4" key="1">
    <citation type="journal article" date="2018" name="G3 (Bethesda)">
        <title>Phylogenetic and Phylogenomic Definition of Rhizopus Species.</title>
        <authorList>
            <person name="Gryganskyi A.P."/>
            <person name="Golan J."/>
            <person name="Dolatabadi S."/>
            <person name="Mondo S."/>
            <person name="Robb S."/>
            <person name="Idnurm A."/>
            <person name="Muszewska A."/>
            <person name="Steczkiewicz K."/>
            <person name="Masonjones S."/>
            <person name="Liao H.L."/>
            <person name="Gajdeczka M.T."/>
            <person name="Anike F."/>
            <person name="Vuek A."/>
            <person name="Anishchenko I.M."/>
            <person name="Voigt K."/>
            <person name="de Hoog G.S."/>
            <person name="Smith M.E."/>
            <person name="Heitman J."/>
            <person name="Vilgalys R."/>
            <person name="Stajich J.E."/>
        </authorList>
    </citation>
    <scope>NUCLEOTIDE SEQUENCE [LARGE SCALE GENOMIC DNA]</scope>
    <source>
        <strain evidence="3 4">LSU 92-RS-03</strain>
    </source>
</reference>
<dbReference type="EMBL" id="PJQM01004791">
    <property type="protein sequence ID" value="RCH83302.1"/>
    <property type="molecule type" value="Genomic_DNA"/>
</dbReference>
<keyword evidence="4" id="KW-1185">Reference proteome</keyword>
<keyword evidence="1" id="KW-0175">Coiled coil</keyword>
<feature type="region of interest" description="Disordered" evidence="2">
    <location>
        <begin position="390"/>
        <end position="432"/>
    </location>
</feature>
<evidence type="ECO:0000256" key="1">
    <source>
        <dbReference type="SAM" id="Coils"/>
    </source>
</evidence>
<evidence type="ECO:0000313" key="4">
    <source>
        <dbReference type="Proteomes" id="UP000253551"/>
    </source>
</evidence>
<feature type="compositionally biased region" description="Polar residues" evidence="2">
    <location>
        <begin position="16"/>
        <end position="40"/>
    </location>
</feature>
<feature type="compositionally biased region" description="Polar residues" evidence="2">
    <location>
        <begin position="192"/>
        <end position="201"/>
    </location>
</feature>
<feature type="compositionally biased region" description="Polar residues" evidence="2">
    <location>
        <begin position="150"/>
        <end position="162"/>
    </location>
</feature>
<name>A0A367J039_RHIST</name>
<feature type="coiled-coil region" evidence="1">
    <location>
        <begin position="227"/>
        <end position="360"/>
    </location>
</feature>
<dbReference type="AlphaFoldDB" id="A0A367J039"/>
<gene>
    <name evidence="3" type="ORF">CU098_003763</name>
</gene>
<feature type="region of interest" description="Disordered" evidence="2">
    <location>
        <begin position="120"/>
        <end position="217"/>
    </location>
</feature>
<dbReference type="STRING" id="4846.A0A367J039"/>
<proteinExistence type="predicted"/>
<comment type="caution">
    <text evidence="3">The sequence shown here is derived from an EMBL/GenBank/DDBJ whole genome shotgun (WGS) entry which is preliminary data.</text>
</comment>
<dbReference type="Proteomes" id="UP000253551">
    <property type="component" value="Unassembled WGS sequence"/>
</dbReference>
<evidence type="ECO:0000313" key="3">
    <source>
        <dbReference type="EMBL" id="RCH83302.1"/>
    </source>
</evidence>
<sequence>MSSSPKFWQKLGLGKQNKSLSASTTNSDNASIRSSMSFHNSQEDTHGKKMKRFSNLTLKHRASLTSLRQPITENNKQALLLKSRKDPELGVSDNEINTDADDKKSSIPIVSSDYNLRKLQQQQPTRKQSCIDFNQTKLPSPPRVMKKTKSNQSLKSTSSAGSRDQKTKKTETLLKRKSLPRIETSSDDESCLTRTSSNGSISERRHRKSLEKRKNKQVTEGGENFVLDMLRDELEREKAASRALQGQKEAIAKDLDYFCKLADEITEEKDDFKRKYEEEKHQHELLRAFNGIQSSGATTTSDQLRQELEDLKQRMVKEQYAYYSNLQDKDDEINNLKNDLRQTQRQLQILRKTMERLLRADGRDAEEASFLTESDDNKCLLLQASYHPNADSPQSLTATSPPSPTPCYTMSGTTEDDDDLLSTTSRDSYHSSRSHRLKLQYEFLKLENETELIAKRKSEDFSKKIAMSRRRKDQLEEMLGEVDSQLHRVKQKIRSPTTTS</sequence>
<protein>
    <submittedName>
        <fullName evidence="3">Uncharacterized protein</fullName>
    </submittedName>
</protein>
<feature type="compositionally biased region" description="Polar residues" evidence="2">
    <location>
        <begin position="120"/>
        <end position="138"/>
    </location>
</feature>
<feature type="compositionally biased region" description="Low complexity" evidence="2">
    <location>
        <begin position="392"/>
        <end position="413"/>
    </location>
</feature>
<feature type="compositionally biased region" description="Basic residues" evidence="2">
    <location>
        <begin position="204"/>
        <end position="216"/>
    </location>
</feature>
<organism evidence="3 4">
    <name type="scientific">Rhizopus stolonifer</name>
    <name type="common">Rhizopus nigricans</name>
    <dbReference type="NCBI Taxonomy" id="4846"/>
    <lineage>
        <taxon>Eukaryota</taxon>
        <taxon>Fungi</taxon>
        <taxon>Fungi incertae sedis</taxon>
        <taxon>Mucoromycota</taxon>
        <taxon>Mucoromycotina</taxon>
        <taxon>Mucoromycetes</taxon>
        <taxon>Mucorales</taxon>
        <taxon>Mucorineae</taxon>
        <taxon>Rhizopodaceae</taxon>
        <taxon>Rhizopus</taxon>
    </lineage>
</organism>
<dbReference type="OrthoDB" id="2258642at2759"/>